<dbReference type="InterPro" id="IPR013708">
    <property type="entry name" value="Shikimate_DH-bd_N"/>
</dbReference>
<comment type="catalytic activity">
    <reaction evidence="6 10">
        <text>shikimate + NADP(+) = 3-dehydroshikimate + NADPH + H(+)</text>
        <dbReference type="Rhea" id="RHEA:17737"/>
        <dbReference type="ChEBI" id="CHEBI:15378"/>
        <dbReference type="ChEBI" id="CHEBI:16630"/>
        <dbReference type="ChEBI" id="CHEBI:36208"/>
        <dbReference type="ChEBI" id="CHEBI:57783"/>
        <dbReference type="ChEBI" id="CHEBI:58349"/>
        <dbReference type="EC" id="1.1.1.25"/>
    </reaction>
</comment>
<dbReference type="EMBL" id="JXRP01000019">
    <property type="protein sequence ID" value="KIL44478.1"/>
    <property type="molecule type" value="Genomic_DNA"/>
</dbReference>
<dbReference type="InterPro" id="IPR046346">
    <property type="entry name" value="Aminoacid_DH-like_N_sf"/>
</dbReference>
<dbReference type="SUPFAM" id="SSF53223">
    <property type="entry name" value="Aminoacid dehydrogenase-like, N-terminal domain"/>
    <property type="match status" value="1"/>
</dbReference>
<dbReference type="GO" id="GO:0030266">
    <property type="term" value="F:quinate 3-dehydrogenase (NAD+) activity"/>
    <property type="evidence" value="ECO:0007669"/>
    <property type="project" value="UniProtKB-EC"/>
</dbReference>
<dbReference type="UniPathway" id="UPA00053">
    <property type="reaction ID" value="UER00087"/>
</dbReference>
<dbReference type="HAMAP" id="MF_00222">
    <property type="entry name" value="Shikimate_DH_AroE"/>
    <property type="match status" value="1"/>
</dbReference>
<comment type="subunit">
    <text evidence="10">Homodimer.</text>
</comment>
<evidence type="ECO:0000256" key="4">
    <source>
        <dbReference type="ARBA" id="ARBA00023002"/>
    </source>
</evidence>
<comment type="catalytic activity">
    <reaction evidence="7">
        <text>L-quinate + NAD(+) = 3-dehydroquinate + NADH + H(+)</text>
        <dbReference type="Rhea" id="RHEA:22364"/>
        <dbReference type="ChEBI" id="CHEBI:15378"/>
        <dbReference type="ChEBI" id="CHEBI:29751"/>
        <dbReference type="ChEBI" id="CHEBI:32364"/>
        <dbReference type="ChEBI" id="CHEBI:57540"/>
        <dbReference type="ChEBI" id="CHEBI:57945"/>
        <dbReference type="EC" id="1.1.1.24"/>
    </reaction>
</comment>
<evidence type="ECO:0000256" key="8">
    <source>
        <dbReference type="ARBA" id="ARBA00052329"/>
    </source>
</evidence>
<dbReference type="SUPFAM" id="SSF51735">
    <property type="entry name" value="NAD(P)-binding Rossmann-fold domains"/>
    <property type="match status" value="1"/>
</dbReference>
<dbReference type="AlphaFoldDB" id="A0A0C2VKH4"/>
<dbReference type="GO" id="GO:0009423">
    <property type="term" value="P:chorismate biosynthetic process"/>
    <property type="evidence" value="ECO:0007669"/>
    <property type="project" value="UniProtKB-UniRule"/>
</dbReference>
<feature type="binding site" evidence="10">
    <location>
        <position position="250"/>
    </location>
    <ligand>
        <name>shikimate</name>
        <dbReference type="ChEBI" id="CHEBI:36208"/>
    </ligand>
</feature>
<dbReference type="NCBIfam" id="TIGR00507">
    <property type="entry name" value="aroE"/>
    <property type="match status" value="1"/>
</dbReference>
<dbReference type="OrthoDB" id="9792692at2"/>
<evidence type="ECO:0000256" key="5">
    <source>
        <dbReference type="ARBA" id="ARBA00023141"/>
    </source>
</evidence>
<comment type="pathway">
    <text evidence="1 10">Metabolic intermediate biosynthesis; chorismate biosynthesis; chorismate from D-erythrose 4-phosphate and phosphoenolpyruvate: step 4/7.</text>
</comment>
<dbReference type="STRING" id="889306.KP78_34420"/>
<proteinExistence type="inferred from homology"/>
<organism evidence="14 15">
    <name type="scientific">Jeotgalibacillus soli</name>
    <dbReference type="NCBI Taxonomy" id="889306"/>
    <lineage>
        <taxon>Bacteria</taxon>
        <taxon>Bacillati</taxon>
        <taxon>Bacillota</taxon>
        <taxon>Bacilli</taxon>
        <taxon>Bacillales</taxon>
        <taxon>Caryophanaceae</taxon>
        <taxon>Jeotgalibacillus</taxon>
    </lineage>
</organism>
<dbReference type="PANTHER" id="PTHR21089">
    <property type="entry name" value="SHIKIMATE DEHYDROGENASE"/>
    <property type="match status" value="1"/>
</dbReference>
<dbReference type="Pfam" id="PF18317">
    <property type="entry name" value="SDH_C"/>
    <property type="match status" value="1"/>
</dbReference>
<dbReference type="PANTHER" id="PTHR21089:SF1">
    <property type="entry name" value="BIFUNCTIONAL 3-DEHYDROQUINATE DEHYDRATASE_SHIKIMATE DEHYDROGENASE, CHLOROPLASTIC"/>
    <property type="match status" value="1"/>
</dbReference>
<feature type="active site" description="Proton acceptor" evidence="10">
    <location>
        <position position="66"/>
    </location>
</feature>
<comment type="similarity">
    <text evidence="10">Belongs to the shikimate dehydrogenase family.</text>
</comment>
<feature type="domain" description="Shikimate dehydrogenase substrate binding N-terminal" evidence="12">
    <location>
        <begin position="7"/>
        <end position="89"/>
    </location>
</feature>
<feature type="binding site" evidence="10">
    <location>
        <position position="87"/>
    </location>
    <ligand>
        <name>shikimate</name>
        <dbReference type="ChEBI" id="CHEBI:36208"/>
    </ligand>
</feature>
<dbReference type="InterPro" id="IPR011342">
    <property type="entry name" value="Shikimate_DH"/>
</dbReference>
<evidence type="ECO:0000256" key="6">
    <source>
        <dbReference type="ARBA" id="ARBA00049442"/>
    </source>
</evidence>
<sequence>MKSLYGVIGYPIEHSKSPMMHNAWFRNENFEGYYHPFKIEKNQLGNAIRGMKALQMKGWNVTIPYKEAIIPFLDEVDAAAVAIGAVNTVVYKNGKWVGTNTDGDGFVASLSLKRTKEQLKTSSILLIGAGGAAKGIYYALVNAGVNNIHIANRTVERASSLISKIAADGNFKGISLDSATEQLTQYDIIINTTSVGMYPEIDSVPIEVTNIKAGTLAVDIIYNPLETAFLKAAKERGAETLNGVGMFVYQGALAFEHWTGIRPDIEKAMTMIELNQGGTTC</sequence>
<evidence type="ECO:0000256" key="1">
    <source>
        <dbReference type="ARBA" id="ARBA00004871"/>
    </source>
</evidence>
<dbReference type="GO" id="GO:0009073">
    <property type="term" value="P:aromatic amino acid family biosynthetic process"/>
    <property type="evidence" value="ECO:0007669"/>
    <property type="project" value="UniProtKB-KW"/>
</dbReference>
<gene>
    <name evidence="10" type="primary">aroE</name>
    <name evidence="14" type="ORF">KP78_34420</name>
</gene>
<dbReference type="Pfam" id="PF01488">
    <property type="entry name" value="Shikimate_DH"/>
    <property type="match status" value="1"/>
</dbReference>
<evidence type="ECO:0000256" key="9">
    <source>
        <dbReference type="ARBA" id="ARBA00060613"/>
    </source>
</evidence>
<dbReference type="GO" id="GO:0008652">
    <property type="term" value="P:amino acid biosynthetic process"/>
    <property type="evidence" value="ECO:0007669"/>
    <property type="project" value="UniProtKB-KW"/>
</dbReference>
<dbReference type="NCBIfam" id="NF001319">
    <property type="entry name" value="PRK00258.3-3"/>
    <property type="match status" value="1"/>
</dbReference>
<dbReference type="GO" id="GO:0005829">
    <property type="term" value="C:cytosol"/>
    <property type="evidence" value="ECO:0007669"/>
    <property type="project" value="TreeGrafter"/>
</dbReference>
<keyword evidence="4 10" id="KW-0560">Oxidoreductase</keyword>
<comment type="catalytic activity">
    <reaction evidence="8">
        <text>shikimate + NAD(+) = 3-dehydroshikimate + NADH + H(+)</text>
        <dbReference type="Rhea" id="RHEA:17741"/>
        <dbReference type="ChEBI" id="CHEBI:15378"/>
        <dbReference type="ChEBI" id="CHEBI:16630"/>
        <dbReference type="ChEBI" id="CHEBI:36208"/>
        <dbReference type="ChEBI" id="CHEBI:57540"/>
        <dbReference type="ChEBI" id="CHEBI:57945"/>
    </reaction>
</comment>
<dbReference type="Pfam" id="PF08501">
    <property type="entry name" value="Shikimate_dh_N"/>
    <property type="match status" value="1"/>
</dbReference>
<dbReference type="InterPro" id="IPR006151">
    <property type="entry name" value="Shikm_DH/Glu-tRNA_Rdtase"/>
</dbReference>
<feature type="domain" description="SDH C-terminal" evidence="13">
    <location>
        <begin position="243"/>
        <end position="267"/>
    </location>
</feature>
<dbReference type="RefSeq" id="WP_041090337.1">
    <property type="nucleotide sequence ID" value="NZ_JXRP01000019.1"/>
</dbReference>
<dbReference type="GO" id="GO:0004764">
    <property type="term" value="F:shikimate 3-dehydrogenase (NADP+) activity"/>
    <property type="evidence" value="ECO:0007669"/>
    <property type="project" value="UniProtKB-UniRule"/>
</dbReference>
<evidence type="ECO:0000259" key="11">
    <source>
        <dbReference type="Pfam" id="PF01488"/>
    </source>
</evidence>
<keyword evidence="15" id="KW-1185">Reference proteome</keyword>
<comment type="pathway">
    <text evidence="9">Aromatic compound metabolism; 3,4-dihydroxybenzoate biosynthesis; 3-dehydroquinate from D-quinate (NAD(+) route).</text>
</comment>
<protein>
    <recommendedName>
        <fullName evidence="10">Shikimate dehydrogenase (NADP(+))</fullName>
        <shortName evidence="10">SDH</shortName>
        <ecNumber evidence="10">1.1.1.25</ecNumber>
    </recommendedName>
</protein>
<evidence type="ECO:0000313" key="15">
    <source>
        <dbReference type="Proteomes" id="UP000031938"/>
    </source>
</evidence>
<dbReference type="EC" id="1.1.1.25" evidence="10"/>
<feature type="binding site" evidence="10">
    <location>
        <position position="243"/>
    </location>
    <ligand>
        <name>NADP(+)</name>
        <dbReference type="ChEBI" id="CHEBI:58349"/>
    </ligand>
</feature>
<dbReference type="PATRIC" id="fig|889306.3.peg.3459"/>
<feature type="binding site" evidence="10">
    <location>
        <position position="102"/>
    </location>
    <ligand>
        <name>shikimate</name>
        <dbReference type="ChEBI" id="CHEBI:36208"/>
    </ligand>
</feature>
<dbReference type="GO" id="GO:0052734">
    <property type="term" value="F:shikimate 3-dehydrogenase (NAD+) activity"/>
    <property type="evidence" value="ECO:0007669"/>
    <property type="project" value="RHEA"/>
</dbReference>
<dbReference type="Gene3D" id="3.40.50.720">
    <property type="entry name" value="NAD(P)-binding Rossmann-like Domain"/>
    <property type="match status" value="1"/>
</dbReference>
<evidence type="ECO:0000256" key="3">
    <source>
        <dbReference type="ARBA" id="ARBA00022857"/>
    </source>
</evidence>
<comment type="function">
    <text evidence="10">Involved in the biosynthesis of the chorismate, which leads to the biosynthesis of aromatic amino acids. Catalyzes the reversible NADPH linked reduction of 3-dehydroshikimate (DHSA) to yield shikimate (SA).</text>
</comment>
<feature type="domain" description="Quinate/shikimate 5-dehydrogenase/glutamyl-tRNA reductase" evidence="11">
    <location>
        <begin position="113"/>
        <end position="195"/>
    </location>
</feature>
<feature type="binding site" evidence="10">
    <location>
        <begin position="128"/>
        <end position="132"/>
    </location>
    <ligand>
        <name>NADP(+)</name>
        <dbReference type="ChEBI" id="CHEBI:58349"/>
    </ligand>
</feature>
<keyword evidence="2 10" id="KW-0028">Amino-acid biosynthesis</keyword>
<feature type="binding site" evidence="10">
    <location>
        <position position="220"/>
    </location>
    <ligand>
        <name>NADP(+)</name>
        <dbReference type="ChEBI" id="CHEBI:58349"/>
    </ligand>
</feature>
<dbReference type="InterPro" id="IPR022893">
    <property type="entry name" value="Shikimate_DH_fam"/>
</dbReference>
<feature type="binding site" evidence="10">
    <location>
        <position position="222"/>
    </location>
    <ligand>
        <name>shikimate</name>
        <dbReference type="ChEBI" id="CHEBI:36208"/>
    </ligand>
</feature>
<dbReference type="Proteomes" id="UP000031938">
    <property type="component" value="Unassembled WGS sequence"/>
</dbReference>
<evidence type="ECO:0000256" key="7">
    <source>
        <dbReference type="ARBA" id="ARBA00051639"/>
    </source>
</evidence>
<dbReference type="GO" id="GO:0050661">
    <property type="term" value="F:NADP binding"/>
    <property type="evidence" value="ECO:0007669"/>
    <property type="project" value="InterPro"/>
</dbReference>
<keyword evidence="3 10" id="KW-0521">NADP</keyword>
<evidence type="ECO:0000259" key="13">
    <source>
        <dbReference type="Pfam" id="PF18317"/>
    </source>
</evidence>
<dbReference type="FunFam" id="3.40.50.720:FF:000086">
    <property type="entry name" value="Quinate/shikimate dehydrogenase"/>
    <property type="match status" value="1"/>
</dbReference>
<comment type="caution">
    <text evidence="14">The sequence shown here is derived from an EMBL/GenBank/DDBJ whole genome shotgun (WGS) entry which is preliminary data.</text>
</comment>
<feature type="binding site" evidence="10">
    <location>
        <begin position="152"/>
        <end position="157"/>
    </location>
    <ligand>
        <name>NADP(+)</name>
        <dbReference type="ChEBI" id="CHEBI:58349"/>
    </ligand>
</feature>
<evidence type="ECO:0000256" key="2">
    <source>
        <dbReference type="ARBA" id="ARBA00022605"/>
    </source>
</evidence>
<feature type="binding site" evidence="10">
    <location>
        <begin position="15"/>
        <end position="17"/>
    </location>
    <ligand>
        <name>shikimate</name>
        <dbReference type="ChEBI" id="CHEBI:36208"/>
    </ligand>
</feature>
<name>A0A0C2VKH4_9BACL</name>
<feature type="binding site" evidence="10">
    <location>
        <position position="62"/>
    </location>
    <ligand>
        <name>shikimate</name>
        <dbReference type="ChEBI" id="CHEBI:36208"/>
    </ligand>
</feature>
<dbReference type="NCBIfam" id="NF001310">
    <property type="entry name" value="PRK00258.1-2"/>
    <property type="match status" value="1"/>
</dbReference>
<dbReference type="InterPro" id="IPR036291">
    <property type="entry name" value="NAD(P)-bd_dom_sf"/>
</dbReference>
<dbReference type="GO" id="GO:0019632">
    <property type="term" value="P:shikimate metabolic process"/>
    <property type="evidence" value="ECO:0007669"/>
    <property type="project" value="InterPro"/>
</dbReference>
<comment type="caution">
    <text evidence="10">Lacks conserved residue(s) required for the propagation of feature annotation.</text>
</comment>
<evidence type="ECO:0000256" key="10">
    <source>
        <dbReference type="HAMAP-Rule" id="MF_00222"/>
    </source>
</evidence>
<evidence type="ECO:0000259" key="12">
    <source>
        <dbReference type="Pfam" id="PF08501"/>
    </source>
</evidence>
<dbReference type="CDD" id="cd01065">
    <property type="entry name" value="NAD_bind_Shikimate_DH"/>
    <property type="match status" value="1"/>
</dbReference>
<keyword evidence="5 10" id="KW-0057">Aromatic amino acid biosynthesis</keyword>
<reference evidence="14 15" key="1">
    <citation type="submission" date="2015-01" db="EMBL/GenBank/DDBJ databases">
        <title>Genome sequencing of Jeotgalibacillus soli.</title>
        <authorList>
            <person name="Goh K.M."/>
            <person name="Chan K.-G."/>
            <person name="Yaakop A.S."/>
            <person name="Ee R."/>
            <person name="Gan H.M."/>
            <person name="Chan C.S."/>
        </authorList>
    </citation>
    <scope>NUCLEOTIDE SEQUENCE [LARGE SCALE GENOMIC DNA]</scope>
    <source>
        <strain evidence="14 15">P9</strain>
    </source>
</reference>
<evidence type="ECO:0000313" key="14">
    <source>
        <dbReference type="EMBL" id="KIL44478.1"/>
    </source>
</evidence>
<accession>A0A0C2VKH4</accession>
<dbReference type="Gene3D" id="3.40.50.10860">
    <property type="entry name" value="Leucine Dehydrogenase, chain A, domain 1"/>
    <property type="match status" value="1"/>
</dbReference>
<dbReference type="InterPro" id="IPR041121">
    <property type="entry name" value="SDH_C"/>
</dbReference>